<gene>
    <name evidence="11" type="ORF">JL102_00650</name>
</gene>
<dbReference type="SMART" id="SM00898">
    <property type="entry name" value="Fapy_DNA_glyco"/>
    <property type="match status" value="1"/>
</dbReference>
<keyword evidence="6" id="KW-0234">DNA repair</keyword>
<dbReference type="RefSeq" id="WP_202241581.1">
    <property type="nucleotide sequence ID" value="NZ_JAESIY010000001.1"/>
</dbReference>
<dbReference type="Pfam" id="PF06831">
    <property type="entry name" value="H2TH"/>
    <property type="match status" value="1"/>
</dbReference>
<accession>A0A937F1M4</accession>
<keyword evidence="12" id="KW-1185">Reference proteome</keyword>
<comment type="similarity">
    <text evidence="2">Belongs to the FPG family.</text>
</comment>
<protein>
    <submittedName>
        <fullName evidence="11">Fpg/Nei family DNA glycosylase</fullName>
    </submittedName>
</protein>
<dbReference type="Pfam" id="PF01149">
    <property type="entry name" value="Fapy_DNA_glyco"/>
    <property type="match status" value="1"/>
</dbReference>
<dbReference type="SUPFAM" id="SSF46946">
    <property type="entry name" value="S13-like H2TH domain"/>
    <property type="match status" value="1"/>
</dbReference>
<keyword evidence="3" id="KW-0227">DNA damage</keyword>
<reference evidence="11" key="1">
    <citation type="submission" date="2021-01" db="EMBL/GenBank/DDBJ databases">
        <title>Fulvivirga kasyanovii gen. nov., sp nov., a novel member of the phylum Bacteroidetes isolated from seawater in a mussel farm.</title>
        <authorList>
            <person name="Zhao L.-H."/>
            <person name="Wang Z.-J."/>
        </authorList>
    </citation>
    <scope>NUCLEOTIDE SEQUENCE</scope>
    <source>
        <strain evidence="11">2943</strain>
    </source>
</reference>
<dbReference type="GO" id="GO:0003684">
    <property type="term" value="F:damaged DNA binding"/>
    <property type="evidence" value="ECO:0007669"/>
    <property type="project" value="InterPro"/>
</dbReference>
<keyword evidence="7" id="KW-0456">Lyase</keyword>
<keyword evidence="5" id="KW-0238">DNA-binding</keyword>
<comment type="caution">
    <text evidence="11">The sequence shown here is derived from an EMBL/GenBank/DDBJ whole genome shotgun (WGS) entry which is preliminary data.</text>
</comment>
<dbReference type="InterPro" id="IPR015886">
    <property type="entry name" value="H2TH_FPG"/>
</dbReference>
<evidence type="ECO:0000256" key="1">
    <source>
        <dbReference type="ARBA" id="ARBA00001668"/>
    </source>
</evidence>
<evidence type="ECO:0000259" key="10">
    <source>
        <dbReference type="PROSITE" id="PS51068"/>
    </source>
</evidence>
<evidence type="ECO:0000256" key="4">
    <source>
        <dbReference type="ARBA" id="ARBA00022801"/>
    </source>
</evidence>
<dbReference type="Gene3D" id="1.10.8.50">
    <property type="match status" value="1"/>
</dbReference>
<dbReference type="Proteomes" id="UP000659388">
    <property type="component" value="Unassembled WGS sequence"/>
</dbReference>
<evidence type="ECO:0000313" key="11">
    <source>
        <dbReference type="EMBL" id="MBL3654621.1"/>
    </source>
</evidence>
<dbReference type="GO" id="GO:0006284">
    <property type="term" value="P:base-excision repair"/>
    <property type="evidence" value="ECO:0007669"/>
    <property type="project" value="InterPro"/>
</dbReference>
<evidence type="ECO:0000256" key="6">
    <source>
        <dbReference type="ARBA" id="ARBA00023204"/>
    </source>
</evidence>
<dbReference type="GO" id="GO:0016829">
    <property type="term" value="F:lyase activity"/>
    <property type="evidence" value="ECO:0007669"/>
    <property type="project" value="UniProtKB-KW"/>
</dbReference>
<dbReference type="GO" id="GO:0008534">
    <property type="term" value="F:oxidized purine nucleobase lesion DNA N-glycosylase activity"/>
    <property type="evidence" value="ECO:0007669"/>
    <property type="project" value="UniProtKB-EC"/>
</dbReference>
<organism evidence="11 12">
    <name type="scientific">Fulvivirga sediminis</name>
    <dbReference type="NCBI Taxonomy" id="2803949"/>
    <lineage>
        <taxon>Bacteria</taxon>
        <taxon>Pseudomonadati</taxon>
        <taxon>Bacteroidota</taxon>
        <taxon>Cytophagia</taxon>
        <taxon>Cytophagales</taxon>
        <taxon>Fulvivirgaceae</taxon>
        <taxon>Fulvivirga</taxon>
    </lineage>
</organism>
<comment type="catalytic activity">
    <reaction evidence="1">
        <text>Hydrolysis of DNA containing ring-opened 7-methylguanine residues, releasing 2,6-diamino-4-hydroxy-5-(N-methyl)formamidopyrimidine.</text>
        <dbReference type="EC" id="3.2.2.23"/>
    </reaction>
</comment>
<evidence type="ECO:0000256" key="8">
    <source>
        <dbReference type="ARBA" id="ARBA00023268"/>
    </source>
</evidence>
<dbReference type="EMBL" id="JAESIY010000001">
    <property type="protein sequence ID" value="MBL3654621.1"/>
    <property type="molecule type" value="Genomic_DNA"/>
</dbReference>
<dbReference type="InterPro" id="IPR012319">
    <property type="entry name" value="FPG_cat"/>
</dbReference>
<keyword evidence="8" id="KW-0511">Multifunctional enzyme</keyword>
<dbReference type="AlphaFoldDB" id="A0A937F1M4"/>
<keyword evidence="9" id="KW-0326">Glycosidase</keyword>
<proteinExistence type="inferred from homology"/>
<dbReference type="InterPro" id="IPR035937">
    <property type="entry name" value="FPG_N"/>
</dbReference>
<evidence type="ECO:0000256" key="2">
    <source>
        <dbReference type="ARBA" id="ARBA00009409"/>
    </source>
</evidence>
<sequence length="261" mass="30157">MPELPEVEMYRIYAESTVLHKKVIKTEVIDTKLLKVSIPTFKKHIEGQSFSAITRVGKYIFIKTTGAKYLVVHFGMTGNWQYFKDDEDIPKYTKVLFYFDNGFKLSYISKRKFGWLNLTDSIEQFQQDHNLGSDALSTSQSAFIKSLDGRKSPIKSFLLNQKTMSGIGNWMADEILYQSKLHPETPINHLSEEDKKTIYQKIQHVCEVAIQKEANYDDFPSYFLIHNRKKGGICYHTGDKLEKITVGGRGTFVSTKWQVKK</sequence>
<name>A0A937F1M4_9BACT</name>
<dbReference type="SMART" id="SM01232">
    <property type="entry name" value="H2TH"/>
    <property type="match status" value="1"/>
</dbReference>
<dbReference type="Gene3D" id="3.20.190.10">
    <property type="entry name" value="MutM-like, N-terminal"/>
    <property type="match status" value="1"/>
</dbReference>
<dbReference type="PANTHER" id="PTHR22993">
    <property type="entry name" value="FORMAMIDOPYRIMIDINE-DNA GLYCOSYLASE"/>
    <property type="match status" value="1"/>
</dbReference>
<evidence type="ECO:0000256" key="5">
    <source>
        <dbReference type="ARBA" id="ARBA00023125"/>
    </source>
</evidence>
<feature type="domain" description="Formamidopyrimidine-DNA glycosylase catalytic" evidence="10">
    <location>
        <begin position="2"/>
        <end position="114"/>
    </location>
</feature>
<evidence type="ECO:0000313" key="12">
    <source>
        <dbReference type="Proteomes" id="UP000659388"/>
    </source>
</evidence>
<evidence type="ECO:0000256" key="7">
    <source>
        <dbReference type="ARBA" id="ARBA00023239"/>
    </source>
</evidence>
<keyword evidence="4" id="KW-0378">Hydrolase</keyword>
<dbReference type="GO" id="GO:0008270">
    <property type="term" value="F:zinc ion binding"/>
    <property type="evidence" value="ECO:0007669"/>
    <property type="project" value="InterPro"/>
</dbReference>
<dbReference type="GO" id="GO:0003906">
    <property type="term" value="F:DNA-(apurinic or apyrimidinic site) endonuclease activity"/>
    <property type="evidence" value="ECO:0007669"/>
    <property type="project" value="InterPro"/>
</dbReference>
<evidence type="ECO:0000256" key="9">
    <source>
        <dbReference type="ARBA" id="ARBA00023295"/>
    </source>
</evidence>
<evidence type="ECO:0000256" key="3">
    <source>
        <dbReference type="ARBA" id="ARBA00022763"/>
    </source>
</evidence>
<dbReference type="PROSITE" id="PS51068">
    <property type="entry name" value="FPG_CAT"/>
    <property type="match status" value="1"/>
</dbReference>
<dbReference type="InterPro" id="IPR010979">
    <property type="entry name" value="Ribosomal_uS13-like_H2TH"/>
</dbReference>
<dbReference type="SUPFAM" id="SSF81624">
    <property type="entry name" value="N-terminal domain of MutM-like DNA repair proteins"/>
    <property type="match status" value="1"/>
</dbReference>
<dbReference type="PANTHER" id="PTHR22993:SF9">
    <property type="entry name" value="FORMAMIDOPYRIMIDINE-DNA GLYCOSYLASE"/>
    <property type="match status" value="1"/>
</dbReference>